<dbReference type="OMA" id="CCRRWLK"/>
<protein>
    <submittedName>
        <fullName evidence="4">TATA-box binding protein associated factor, RNA polymerase I subunit C</fullName>
    </submittedName>
</protein>
<dbReference type="GO" id="GO:0001164">
    <property type="term" value="F:RNA polymerase I core promoter sequence-specific DNA binding"/>
    <property type="evidence" value="ECO:0007669"/>
    <property type="project" value="TreeGrafter"/>
</dbReference>
<evidence type="ECO:0000259" key="3">
    <source>
        <dbReference type="Pfam" id="PF20642"/>
    </source>
</evidence>
<dbReference type="Pfam" id="PF20642">
    <property type="entry name" value="TAF1C_HB"/>
    <property type="match status" value="1"/>
</dbReference>
<organism evidence="4 5">
    <name type="scientific">Xiphophorus maculatus</name>
    <name type="common">Southern platyfish</name>
    <name type="synonym">Platypoecilus maculatus</name>
    <dbReference type="NCBI Taxonomy" id="8083"/>
    <lineage>
        <taxon>Eukaryota</taxon>
        <taxon>Metazoa</taxon>
        <taxon>Chordata</taxon>
        <taxon>Craniata</taxon>
        <taxon>Vertebrata</taxon>
        <taxon>Euteleostomi</taxon>
        <taxon>Actinopterygii</taxon>
        <taxon>Neopterygii</taxon>
        <taxon>Teleostei</taxon>
        <taxon>Neoteleostei</taxon>
        <taxon>Acanthomorphata</taxon>
        <taxon>Ovalentaria</taxon>
        <taxon>Atherinomorphae</taxon>
        <taxon>Cyprinodontiformes</taxon>
        <taxon>Poeciliidae</taxon>
        <taxon>Poeciliinae</taxon>
        <taxon>Xiphophorus</taxon>
    </lineage>
</organism>
<feature type="compositionally biased region" description="Polar residues" evidence="1">
    <location>
        <begin position="857"/>
        <end position="878"/>
    </location>
</feature>
<dbReference type="GO" id="GO:0001650">
    <property type="term" value="C:fibrillar center"/>
    <property type="evidence" value="ECO:0007669"/>
    <property type="project" value="TreeGrafter"/>
</dbReference>
<proteinExistence type="predicted"/>
<dbReference type="InParanoid" id="M3ZDY9"/>
<evidence type="ECO:0000256" key="1">
    <source>
        <dbReference type="SAM" id="MobiDB-lite"/>
    </source>
</evidence>
<feature type="compositionally biased region" description="Polar residues" evidence="1">
    <location>
        <begin position="906"/>
        <end position="919"/>
    </location>
</feature>
<keyword evidence="5" id="KW-1185">Reference proteome</keyword>
<feature type="compositionally biased region" description="Basic residues" evidence="1">
    <location>
        <begin position="920"/>
        <end position="929"/>
    </location>
</feature>
<dbReference type="InterPro" id="IPR049087">
    <property type="entry name" value="TAF1C_beta-prop"/>
</dbReference>
<evidence type="ECO:0000313" key="5">
    <source>
        <dbReference type="Proteomes" id="UP000002852"/>
    </source>
</evidence>
<feature type="compositionally biased region" description="Low complexity" evidence="1">
    <location>
        <begin position="888"/>
        <end position="902"/>
    </location>
</feature>
<dbReference type="Ensembl" id="ENSXMAT00000000433.2">
    <property type="protein sequence ID" value="ENSXMAP00000000431.2"/>
    <property type="gene ID" value="ENSXMAG00000000437.2"/>
</dbReference>
<feature type="compositionally biased region" description="Low complexity" evidence="1">
    <location>
        <begin position="567"/>
        <end position="587"/>
    </location>
</feature>
<dbReference type="AlphaFoldDB" id="M3ZDY9"/>
<accession>M3ZDY9</accession>
<reference evidence="4" key="3">
    <citation type="submission" date="2025-08" db="UniProtKB">
        <authorList>
            <consortium name="Ensembl"/>
        </authorList>
    </citation>
    <scope>IDENTIFICATION</scope>
    <source>
        <strain evidence="4">JP 163 A</strain>
    </source>
</reference>
<reference evidence="5" key="2">
    <citation type="journal article" date="2013" name="Nat. Genet.">
        <title>The genome of the platyfish, Xiphophorus maculatus, provides insights into evolutionary adaptation and several complex traits.</title>
        <authorList>
            <person name="Schartl M."/>
            <person name="Walter R.B."/>
            <person name="Shen Y."/>
            <person name="Garcia T."/>
            <person name="Catchen J."/>
            <person name="Amores A."/>
            <person name="Braasch I."/>
            <person name="Chalopin D."/>
            <person name="Volff J.N."/>
            <person name="Lesch K.P."/>
            <person name="Bisazza A."/>
            <person name="Minx P."/>
            <person name="Hillier L."/>
            <person name="Wilson R.K."/>
            <person name="Fuerstenberg S."/>
            <person name="Boore J."/>
            <person name="Searle S."/>
            <person name="Postlethwait J.H."/>
            <person name="Warren W.C."/>
        </authorList>
    </citation>
    <scope>NUCLEOTIDE SEQUENCE [LARGE SCALE GENOMIC DNA]</scope>
    <source>
        <strain evidence="5">JP 163 A</strain>
    </source>
</reference>
<dbReference type="Proteomes" id="UP000002852">
    <property type="component" value="Unassembled WGS sequence"/>
</dbReference>
<dbReference type="RefSeq" id="XP_023193514.1">
    <property type="nucleotide sequence ID" value="XM_023337746.1"/>
</dbReference>
<feature type="region of interest" description="Disordered" evidence="1">
    <location>
        <begin position="562"/>
        <end position="628"/>
    </location>
</feature>
<evidence type="ECO:0000259" key="2">
    <source>
        <dbReference type="Pfam" id="PF20641"/>
    </source>
</evidence>
<dbReference type="InterPro" id="IPR038801">
    <property type="entry name" value="TAF1C"/>
</dbReference>
<feature type="domain" description="TAF1C beta-propeller" evidence="2">
    <location>
        <begin position="272"/>
        <end position="411"/>
    </location>
</feature>
<dbReference type="GeneTree" id="ENSGT00390000010767"/>
<dbReference type="CTD" id="9013"/>
<dbReference type="eggNOG" id="ENOG502QTCT">
    <property type="taxonomic scope" value="Eukaryota"/>
</dbReference>
<sequence length="929" mass="102800">MDYQFPRQLFPSFYSCDPPNRVQRHSAGGWGCYHGVLAQGGTGSLSSWAFTSKQQLGGEVWRQTEPVPVPLLSPRKAFQEFLTPPDPLDFLKHMQNFYMDHGPDAFGCMSEILGENFYFKKAKVKEKYRKGSVNMWRTKCFVDQLKFNMCSMAYRSRSLNRYCSLLWDVVHDVPPELLGSLLHEELAEQRDRMQFSEAATGGALAFVPFSQGEGCLLYPGGPGMDRLNFHRVALERDGDACVDAGGRKPVGFQLKAPVRQISCGSRFGDSCVAVRTDHVCGVWGMREQEEPRLLQVVGTRAAASCVSVSPHILGEVLVASESGAANLWTVGRGMQEVRTEESNLYFNAKSSWRWCEFSAHPRVMLYADRTGVELTDFRVKLESNPSHTLFRISSTSDCQSGERLLLVRFLGDVHPFHHLLTTQHSAYIMDERFPGVPMLKWDHMMEAPPLFCHVAPGSASGTTKVLLGSQSSQEITLLQYSGGRVEACCSHGSPQVLLRPRDSLALLPVQIPHRQQTAAHRLASPAAGLTCLQKTSVSTATMIVLQLTAAGDVFYQILERDDRKPGAPETGPPETGAPETGAPETGARSPLLVAETSSDEDVVMPTQDPNAHTFVPETPDRNQSSDRLPDQVPAFVAVGNEADWSAPSVLSSATRHAWRRWLQKLRRREGKPGAPPHLAVRTAGLLSVAEPGAAGRHMQGALQQDLQRCMRTRSLLLNRDLDPVPVPPVVDTEAWCDPLSDRLTAAWRGGTEAWLEWWQEERGENRAMKKEALRRRRRREKEAQRAAGRHLRLSGSFTSSISYQTDVDDFSGWSSGTSGPLSDSQRSRPLGRLAAFLEGQDDSPPPDRLDPPSRTPEPQTANQRSCNLADQSLSSLWETQEDPPLHPAPSSSSSQLPSFTSLMPSKASQNQRGALQASQPKKKKSRMGF</sequence>
<reference evidence="4" key="4">
    <citation type="submission" date="2025-09" db="UniProtKB">
        <authorList>
            <consortium name="Ensembl"/>
        </authorList>
    </citation>
    <scope>IDENTIFICATION</scope>
    <source>
        <strain evidence="4">JP 163 A</strain>
    </source>
</reference>
<dbReference type="InterPro" id="IPR049090">
    <property type="entry name" value="TAF1C_HB"/>
</dbReference>
<feature type="domain" description="TAF1C helical bundle" evidence="3">
    <location>
        <begin position="520"/>
        <end position="781"/>
    </location>
</feature>
<reference evidence="5" key="1">
    <citation type="submission" date="2012-01" db="EMBL/GenBank/DDBJ databases">
        <authorList>
            <person name="Walter R."/>
            <person name="Schartl M."/>
            <person name="Warren W."/>
        </authorList>
    </citation>
    <scope>NUCLEOTIDE SEQUENCE [LARGE SCALE GENOMIC DNA]</scope>
    <source>
        <strain evidence="5">JP 163 A</strain>
    </source>
</reference>
<feature type="region of interest" description="Disordered" evidence="1">
    <location>
        <begin position="766"/>
        <end position="791"/>
    </location>
</feature>
<dbReference type="PANTHER" id="PTHR15319">
    <property type="entry name" value="TATA BOX-BINDING PROTEIN ASSOCIATED FACTOR RNA POLYMERASE I SUBUNIT C"/>
    <property type="match status" value="1"/>
</dbReference>
<feature type="compositionally biased region" description="Basic and acidic residues" evidence="1">
    <location>
        <begin position="618"/>
        <end position="628"/>
    </location>
</feature>
<name>M3ZDY9_XIPMA</name>
<dbReference type="Pfam" id="PF20641">
    <property type="entry name" value="TAF1C_beta-prop"/>
    <property type="match status" value="1"/>
</dbReference>
<dbReference type="GeneID" id="102234836"/>
<dbReference type="PANTHER" id="PTHR15319:SF1">
    <property type="entry name" value="TATA BOX-BINDING PROTEIN-ASSOCIATED FACTOR RNA POLYMERASE I SUBUNIT C"/>
    <property type="match status" value="1"/>
</dbReference>
<dbReference type="STRING" id="8083.ENSXMAP00000000431"/>
<dbReference type="HOGENOM" id="CLU_016169_0_0_1"/>
<evidence type="ECO:0000313" key="4">
    <source>
        <dbReference type="Ensembl" id="ENSXMAP00000000431.2"/>
    </source>
</evidence>
<feature type="region of interest" description="Disordered" evidence="1">
    <location>
        <begin position="837"/>
        <end position="929"/>
    </location>
</feature>